<dbReference type="InterPro" id="IPR051258">
    <property type="entry name" value="Diverse_Substrate_Transporter"/>
</dbReference>
<proteinExistence type="inferred from homology"/>
<evidence type="ECO:0000259" key="8">
    <source>
        <dbReference type="Pfam" id="PF00892"/>
    </source>
</evidence>
<evidence type="ECO:0000256" key="1">
    <source>
        <dbReference type="ARBA" id="ARBA00004651"/>
    </source>
</evidence>
<dbReference type="EMBL" id="QSID01000007">
    <property type="protein sequence ID" value="RHC65140.1"/>
    <property type="molecule type" value="Genomic_DNA"/>
</dbReference>
<evidence type="ECO:0000256" key="4">
    <source>
        <dbReference type="ARBA" id="ARBA00022692"/>
    </source>
</evidence>
<feature type="transmembrane region" description="Helical" evidence="7">
    <location>
        <begin position="134"/>
        <end position="152"/>
    </location>
</feature>
<feature type="transmembrane region" description="Helical" evidence="7">
    <location>
        <begin position="275"/>
        <end position="295"/>
    </location>
</feature>
<gene>
    <name evidence="9" type="ORF">DW833_07155</name>
</gene>
<keyword evidence="5 7" id="KW-1133">Transmembrane helix</keyword>
<dbReference type="InterPro" id="IPR037185">
    <property type="entry name" value="EmrE-like"/>
</dbReference>
<evidence type="ECO:0000256" key="2">
    <source>
        <dbReference type="ARBA" id="ARBA00007362"/>
    </source>
</evidence>
<feature type="domain" description="EamA" evidence="8">
    <location>
        <begin position="184"/>
        <end position="316"/>
    </location>
</feature>
<feature type="domain" description="EamA" evidence="8">
    <location>
        <begin position="109"/>
        <end position="174"/>
    </location>
</feature>
<organism evidence="9 10">
    <name type="scientific">Anaerobutyricum hallii</name>
    <dbReference type="NCBI Taxonomy" id="39488"/>
    <lineage>
        <taxon>Bacteria</taxon>
        <taxon>Bacillati</taxon>
        <taxon>Bacillota</taxon>
        <taxon>Clostridia</taxon>
        <taxon>Lachnospirales</taxon>
        <taxon>Lachnospiraceae</taxon>
        <taxon>Anaerobutyricum</taxon>
    </lineage>
</organism>
<evidence type="ECO:0000256" key="5">
    <source>
        <dbReference type="ARBA" id="ARBA00022989"/>
    </source>
</evidence>
<feature type="transmembrane region" description="Helical" evidence="7">
    <location>
        <begin position="104"/>
        <end position="122"/>
    </location>
</feature>
<keyword evidence="4 7" id="KW-0812">Transmembrane</keyword>
<feature type="transmembrane region" description="Helical" evidence="7">
    <location>
        <begin position="215"/>
        <end position="234"/>
    </location>
</feature>
<sequence>MKAQVKTHKLRNTFFLFLTAMIWGAAFVAQSVSMDYIGPFTFICLRSVIGGLFLIPVIIVLDGIRKKSQNESANVVSSENTLHNIKMDIEKEEKQRLSWKNKQLIEGGIVCGILLFFANCFQQTGIQYTTVGKAGFITTFYIIIVPLIGLFFKKYCGILTWIGVVIALAGLYFLCITQKLTIQRGDALILCCSVLYAGQILAIDHYNPFVDGVKMSCIQFLTGGVLGAVFMFLFESPNMAMILNAAGPILYTGIMSTGVGYTLQIVGQKGLNPTVAALILSLESVFSALSGYLFLHQVLTTRESIGCVLMFIAIVLAQLPDIRRKV</sequence>
<dbReference type="PANTHER" id="PTHR42920:SF5">
    <property type="entry name" value="EAMA DOMAIN-CONTAINING PROTEIN"/>
    <property type="match status" value="1"/>
</dbReference>
<comment type="similarity">
    <text evidence="2">Belongs to the EamA transporter family.</text>
</comment>
<evidence type="ECO:0000256" key="7">
    <source>
        <dbReference type="SAM" id="Phobius"/>
    </source>
</evidence>
<accession>A0A414B696</accession>
<feature type="transmembrane region" description="Helical" evidence="7">
    <location>
        <begin position="240"/>
        <end position="263"/>
    </location>
</feature>
<evidence type="ECO:0000313" key="10">
    <source>
        <dbReference type="Proteomes" id="UP000284621"/>
    </source>
</evidence>
<name>A0A414B696_9FIRM</name>
<dbReference type="Pfam" id="PF00892">
    <property type="entry name" value="EamA"/>
    <property type="match status" value="3"/>
</dbReference>
<keyword evidence="6 7" id="KW-0472">Membrane</keyword>
<evidence type="ECO:0000256" key="6">
    <source>
        <dbReference type="ARBA" id="ARBA00023136"/>
    </source>
</evidence>
<dbReference type="InterPro" id="IPR000620">
    <property type="entry name" value="EamA_dom"/>
</dbReference>
<evidence type="ECO:0000256" key="3">
    <source>
        <dbReference type="ARBA" id="ARBA00022475"/>
    </source>
</evidence>
<comment type="subcellular location">
    <subcellularLocation>
        <location evidence="1">Cell membrane</location>
        <topology evidence="1">Multi-pass membrane protein</topology>
    </subcellularLocation>
</comment>
<keyword evidence="3" id="KW-1003">Cell membrane</keyword>
<feature type="transmembrane region" description="Helical" evidence="7">
    <location>
        <begin position="159"/>
        <end position="181"/>
    </location>
</feature>
<feature type="transmembrane region" description="Helical" evidence="7">
    <location>
        <begin position="12"/>
        <end position="30"/>
    </location>
</feature>
<dbReference type="PANTHER" id="PTHR42920">
    <property type="entry name" value="OS03G0707200 PROTEIN-RELATED"/>
    <property type="match status" value="1"/>
</dbReference>
<comment type="caution">
    <text evidence="9">The sequence shown here is derived from an EMBL/GenBank/DDBJ whole genome shotgun (WGS) entry which is preliminary data.</text>
</comment>
<protein>
    <submittedName>
        <fullName evidence="9">DMT family transporter</fullName>
    </submittedName>
</protein>
<feature type="transmembrane region" description="Helical" evidence="7">
    <location>
        <begin position="36"/>
        <end position="61"/>
    </location>
</feature>
<dbReference type="AlphaFoldDB" id="A0A414B696"/>
<evidence type="ECO:0000313" key="9">
    <source>
        <dbReference type="EMBL" id="RHC65140.1"/>
    </source>
</evidence>
<dbReference type="Proteomes" id="UP000284621">
    <property type="component" value="Unassembled WGS sequence"/>
</dbReference>
<reference evidence="9 10" key="1">
    <citation type="submission" date="2018-08" db="EMBL/GenBank/DDBJ databases">
        <title>A genome reference for cultivated species of the human gut microbiota.</title>
        <authorList>
            <person name="Zou Y."/>
            <person name="Xue W."/>
            <person name="Luo G."/>
        </authorList>
    </citation>
    <scope>NUCLEOTIDE SEQUENCE [LARGE SCALE GENOMIC DNA]</scope>
    <source>
        <strain evidence="9 10">AM34-3LB</strain>
    </source>
</reference>
<feature type="domain" description="EamA" evidence="8">
    <location>
        <begin position="14"/>
        <end position="63"/>
    </location>
</feature>
<keyword evidence="10" id="KW-1185">Reference proteome</keyword>
<dbReference type="SUPFAM" id="SSF103481">
    <property type="entry name" value="Multidrug resistance efflux transporter EmrE"/>
    <property type="match status" value="2"/>
</dbReference>
<dbReference type="GO" id="GO:0005886">
    <property type="term" value="C:plasma membrane"/>
    <property type="evidence" value="ECO:0007669"/>
    <property type="project" value="UniProtKB-SubCell"/>
</dbReference>